<evidence type="ECO:0000256" key="1">
    <source>
        <dbReference type="SAM" id="Phobius"/>
    </source>
</evidence>
<protein>
    <submittedName>
        <fullName evidence="2">Uncharacterized protein</fullName>
    </submittedName>
</protein>
<keyword evidence="1" id="KW-0472">Membrane</keyword>
<accession>A0A481YVZ6</accession>
<evidence type="ECO:0000313" key="2">
    <source>
        <dbReference type="EMBL" id="QBK87087.1"/>
    </source>
</evidence>
<proteinExistence type="predicted"/>
<keyword evidence="1" id="KW-0812">Transmembrane</keyword>
<dbReference type="EMBL" id="MK500343">
    <property type="protein sequence ID" value="QBK87087.1"/>
    <property type="molecule type" value="Genomic_DNA"/>
</dbReference>
<organism evidence="2">
    <name type="scientific">Marseillevirus LCMAC103</name>
    <dbReference type="NCBI Taxonomy" id="2506604"/>
    <lineage>
        <taxon>Viruses</taxon>
        <taxon>Varidnaviria</taxon>
        <taxon>Bamfordvirae</taxon>
        <taxon>Nucleocytoviricota</taxon>
        <taxon>Megaviricetes</taxon>
        <taxon>Pimascovirales</taxon>
        <taxon>Pimascovirales incertae sedis</taxon>
        <taxon>Marseilleviridae</taxon>
    </lineage>
</organism>
<reference evidence="2" key="1">
    <citation type="journal article" date="2019" name="MBio">
        <title>Virus Genomes from Deep Sea Sediments Expand the Ocean Megavirome and Support Independent Origins of Viral Gigantism.</title>
        <authorList>
            <person name="Backstrom D."/>
            <person name="Yutin N."/>
            <person name="Jorgensen S.L."/>
            <person name="Dharamshi J."/>
            <person name="Homa F."/>
            <person name="Zaremba-Niedwiedzka K."/>
            <person name="Spang A."/>
            <person name="Wolf Y.I."/>
            <person name="Koonin E.V."/>
            <person name="Ettema T.J."/>
        </authorList>
    </citation>
    <scope>NUCLEOTIDE SEQUENCE</scope>
</reference>
<feature type="transmembrane region" description="Helical" evidence="1">
    <location>
        <begin position="153"/>
        <end position="173"/>
    </location>
</feature>
<keyword evidence="1" id="KW-1133">Transmembrane helix</keyword>
<name>A0A481YVZ6_9VIRU</name>
<gene>
    <name evidence="2" type="ORF">LCMAC103_04310</name>
</gene>
<sequence length="178" mass="19887">MERDFCHTRVERTILGSELFSARVARDAEETIQRIVPPLVDRLVSNRLPVMVGAATMRAVDAHLRNDIRFLDLQSRHFDQLEGKLEAKIADVLRGPYVDKWGERFQTTFAADQAKRQAAFDQTLRRHETLPAKQALLEAEVCELKTANKSMRLWTAGAIAVSLTLGVFSAAGAGGRRA</sequence>